<keyword evidence="5" id="KW-1185">Reference proteome</keyword>
<dbReference type="SUPFAM" id="SSF46689">
    <property type="entry name" value="Homeodomain-like"/>
    <property type="match status" value="1"/>
</dbReference>
<dbReference type="InterPro" id="IPR050109">
    <property type="entry name" value="HTH-type_TetR-like_transc_reg"/>
</dbReference>
<dbReference type="PROSITE" id="PS50977">
    <property type="entry name" value="HTH_TETR_2"/>
    <property type="match status" value="1"/>
</dbReference>
<dbReference type="PANTHER" id="PTHR30055:SF148">
    <property type="entry name" value="TETR-FAMILY TRANSCRIPTIONAL REGULATOR"/>
    <property type="match status" value="1"/>
</dbReference>
<reference evidence="4 5" key="1">
    <citation type="submission" date="2018-07" db="EMBL/GenBank/DDBJ databases">
        <title>Genomic Encyclopedia of Type Strains, Phase IV (KMG-IV): sequencing the most valuable type-strain genomes for metagenomic binning, comparative biology and taxonomic classification.</title>
        <authorList>
            <person name="Goeker M."/>
        </authorList>
    </citation>
    <scope>NUCLEOTIDE SEQUENCE [LARGE SCALE GENOMIC DNA]</scope>
    <source>
        <strain evidence="4 5">DSM 103736</strain>
    </source>
</reference>
<evidence type="ECO:0000313" key="5">
    <source>
        <dbReference type="Proteomes" id="UP000254848"/>
    </source>
</evidence>
<sequence length="195" mass="21656">MTNDTPQHKKKNPARLHEQLLEAASIIAARSGIASLSLNAVAQEAGVSKGGLLHHFPGKQALIHALYERLLATMEKNILALMSLDPEPYGRFTRTYLIYLAGLNGTDESRQLAVLSLAMPDENVLRKCWRDWMLKHLANGDELDNSPTGTLVRYAADGLWLSELTEGPTLPPQHRQALVDRLCAMTYRQADKMAE</sequence>
<dbReference type="InterPro" id="IPR009057">
    <property type="entry name" value="Homeodomain-like_sf"/>
</dbReference>
<gene>
    <name evidence="4" type="ORF">C8D90_10357</name>
</gene>
<evidence type="ECO:0000313" key="4">
    <source>
        <dbReference type="EMBL" id="RDK92667.1"/>
    </source>
</evidence>
<dbReference type="SUPFAM" id="SSF48498">
    <property type="entry name" value="Tetracyclin repressor-like, C-terminal domain"/>
    <property type="match status" value="1"/>
</dbReference>
<dbReference type="AlphaFoldDB" id="A0A370QTT1"/>
<dbReference type="GO" id="GO:0003700">
    <property type="term" value="F:DNA-binding transcription factor activity"/>
    <property type="evidence" value="ECO:0007669"/>
    <property type="project" value="TreeGrafter"/>
</dbReference>
<dbReference type="OrthoDB" id="9809772at2"/>
<dbReference type="EMBL" id="QRAP01000003">
    <property type="protein sequence ID" value="RDK92667.1"/>
    <property type="molecule type" value="Genomic_DNA"/>
</dbReference>
<dbReference type="Pfam" id="PF17937">
    <property type="entry name" value="TetR_C_28"/>
    <property type="match status" value="1"/>
</dbReference>
<proteinExistence type="predicted"/>
<name>A0A370QTT1_9GAMM</name>
<dbReference type="Gene3D" id="1.10.357.10">
    <property type="entry name" value="Tetracycline Repressor, domain 2"/>
    <property type="match status" value="1"/>
</dbReference>
<comment type="caution">
    <text evidence="4">The sequence shown here is derived from an EMBL/GenBank/DDBJ whole genome shotgun (WGS) entry which is preliminary data.</text>
</comment>
<protein>
    <submittedName>
        <fullName evidence="4">TetR family transcriptional regulator</fullName>
    </submittedName>
</protein>
<dbReference type="InterPro" id="IPR041479">
    <property type="entry name" value="TetR_CgmR_C"/>
</dbReference>
<accession>A0A370QTT1</accession>
<dbReference type="InterPro" id="IPR036271">
    <property type="entry name" value="Tet_transcr_reg_TetR-rel_C_sf"/>
</dbReference>
<evidence type="ECO:0000256" key="2">
    <source>
        <dbReference type="PROSITE-ProRule" id="PRU00335"/>
    </source>
</evidence>
<feature type="domain" description="HTH tetR-type" evidence="3">
    <location>
        <begin position="14"/>
        <end position="74"/>
    </location>
</feature>
<dbReference type="Proteomes" id="UP000254848">
    <property type="component" value="Unassembled WGS sequence"/>
</dbReference>
<dbReference type="PRINTS" id="PR00455">
    <property type="entry name" value="HTHTETR"/>
</dbReference>
<dbReference type="GO" id="GO:0000976">
    <property type="term" value="F:transcription cis-regulatory region binding"/>
    <property type="evidence" value="ECO:0007669"/>
    <property type="project" value="TreeGrafter"/>
</dbReference>
<dbReference type="PANTHER" id="PTHR30055">
    <property type="entry name" value="HTH-TYPE TRANSCRIPTIONAL REGULATOR RUTR"/>
    <property type="match status" value="1"/>
</dbReference>
<feature type="DNA-binding region" description="H-T-H motif" evidence="2">
    <location>
        <begin position="37"/>
        <end position="56"/>
    </location>
</feature>
<dbReference type="InterPro" id="IPR001647">
    <property type="entry name" value="HTH_TetR"/>
</dbReference>
<evidence type="ECO:0000259" key="3">
    <source>
        <dbReference type="PROSITE" id="PS50977"/>
    </source>
</evidence>
<organism evidence="4 5">
    <name type="scientific">Enterobacillus tribolii</name>
    <dbReference type="NCBI Taxonomy" id="1487935"/>
    <lineage>
        <taxon>Bacteria</taxon>
        <taxon>Pseudomonadati</taxon>
        <taxon>Pseudomonadota</taxon>
        <taxon>Gammaproteobacteria</taxon>
        <taxon>Enterobacterales</taxon>
        <taxon>Hafniaceae</taxon>
        <taxon>Enterobacillus</taxon>
    </lineage>
</organism>
<dbReference type="Pfam" id="PF00440">
    <property type="entry name" value="TetR_N"/>
    <property type="match status" value="1"/>
</dbReference>
<keyword evidence="1 2" id="KW-0238">DNA-binding</keyword>
<evidence type="ECO:0000256" key="1">
    <source>
        <dbReference type="ARBA" id="ARBA00023125"/>
    </source>
</evidence>
<dbReference type="RefSeq" id="WP_115457869.1">
    <property type="nucleotide sequence ID" value="NZ_QRAP01000003.1"/>
</dbReference>